<dbReference type="HOGENOM" id="CLU_3147905_0_0_2"/>
<dbReference type="AlphaFoldDB" id="U1N2C4"/>
<organism evidence="1 2">
    <name type="scientific">Haloquadratum walsbyi J07HQW1</name>
    <dbReference type="NCBI Taxonomy" id="1238424"/>
    <lineage>
        <taxon>Archaea</taxon>
        <taxon>Methanobacteriati</taxon>
        <taxon>Methanobacteriota</taxon>
        <taxon>Stenosarchaea group</taxon>
        <taxon>Halobacteria</taxon>
        <taxon>Halobacteriales</taxon>
        <taxon>Haloferacaceae</taxon>
        <taxon>Haloquadratum</taxon>
    </lineage>
</organism>
<proteinExistence type="predicted"/>
<reference evidence="1 2" key="1">
    <citation type="journal article" date="2013" name="PLoS ONE">
        <title>Assembly-driven community genomics of a hypersaline microbial ecosystem.</title>
        <authorList>
            <person name="Podell S."/>
            <person name="Ugalde J.A."/>
            <person name="Narasingarao P."/>
            <person name="Banfield J.F."/>
            <person name="Heidelberg K.B."/>
            <person name="Allen E.E."/>
        </authorList>
    </citation>
    <scope>NUCLEOTIDE SEQUENCE [LARGE SCALE GENOMIC DNA]</scope>
    <source>
        <strain evidence="2">J07HQW1</strain>
    </source>
</reference>
<evidence type="ECO:0000313" key="2">
    <source>
        <dbReference type="Proteomes" id="UP000030649"/>
    </source>
</evidence>
<accession>U1N2C4</accession>
<gene>
    <name evidence="1" type="ORF">J07HQW1_00679</name>
</gene>
<dbReference type="EMBL" id="KE356560">
    <property type="protein sequence ID" value="ERG90655.1"/>
    <property type="molecule type" value="Genomic_DNA"/>
</dbReference>
<protein>
    <submittedName>
        <fullName evidence="1">Uncharacterized protein</fullName>
    </submittedName>
</protein>
<sequence length="48" mass="5404">MRSVGKDNVIVDCMSMEDNTKSDTTYIDTISLFPNCYVDKTLDIPVNT</sequence>
<name>U1N2C4_9EURY</name>
<dbReference type="STRING" id="1238424.J07HQW1_00679"/>
<dbReference type="Proteomes" id="UP000030649">
    <property type="component" value="Unassembled WGS sequence"/>
</dbReference>
<evidence type="ECO:0000313" key="1">
    <source>
        <dbReference type="EMBL" id="ERG90655.1"/>
    </source>
</evidence>